<evidence type="ECO:0000256" key="3">
    <source>
        <dbReference type="ARBA" id="ARBA00022729"/>
    </source>
</evidence>
<dbReference type="Gene3D" id="3.10.105.10">
    <property type="entry name" value="Dipeptide-binding Protein, Domain 3"/>
    <property type="match status" value="1"/>
</dbReference>
<protein>
    <recommendedName>
        <fullName evidence="4">Solute-binding protein family 5 domain-containing protein</fullName>
    </recommendedName>
</protein>
<name>X1BHX1_9ZZZZ</name>
<sequence>VLALQNGEIEMDTSYFDPSYLPTLAADPDISIHQVERNGYGQLTINCAKYPLNISGFRRAFAFAFNKTKVTSEVMDRFVFEHDSLVPQPNNWCVEDEFDWNYYTAQPDIGNQILDDLGFEINATSGYRLAPDDTSFEIVFEHSIVSANLIALPNIVLDALESLHIDCRKQYVQFTDYMDRVNHHEDYDIVFYGADFNNSNVDWLAYEYGSVYADVDFQNPSNFVNDTYDGWINQLLYSSTYEEVYEAVAEMQKILHYNVPRLVVYENMYMQGYRTDQFTGHVDVLDSYSSVLLD</sequence>
<comment type="similarity">
    <text evidence="1">Belongs to the bacterial solute-binding protein 5 family.</text>
</comment>
<reference evidence="5" key="1">
    <citation type="journal article" date="2014" name="Front. Microbiol.">
        <title>High frequency of phylogenetically diverse reductive dehalogenase-homologous genes in deep subseafloor sedimentary metagenomes.</title>
        <authorList>
            <person name="Kawai M."/>
            <person name="Futagami T."/>
            <person name="Toyoda A."/>
            <person name="Takaki Y."/>
            <person name="Nishi S."/>
            <person name="Hori S."/>
            <person name="Arai W."/>
            <person name="Tsubouchi T."/>
            <person name="Morono Y."/>
            <person name="Uchiyama I."/>
            <person name="Ito T."/>
            <person name="Fujiyama A."/>
            <person name="Inagaki F."/>
            <person name="Takami H."/>
        </authorList>
    </citation>
    <scope>NUCLEOTIDE SEQUENCE</scope>
    <source>
        <strain evidence="5">Expedition CK06-06</strain>
    </source>
</reference>
<evidence type="ECO:0000313" key="5">
    <source>
        <dbReference type="EMBL" id="GAG95494.1"/>
    </source>
</evidence>
<proteinExistence type="inferred from homology"/>
<dbReference type="EMBL" id="BART01019727">
    <property type="protein sequence ID" value="GAG95494.1"/>
    <property type="molecule type" value="Genomic_DNA"/>
</dbReference>
<dbReference type="PANTHER" id="PTHR30290">
    <property type="entry name" value="PERIPLASMIC BINDING COMPONENT OF ABC TRANSPORTER"/>
    <property type="match status" value="1"/>
</dbReference>
<evidence type="ECO:0000256" key="1">
    <source>
        <dbReference type="ARBA" id="ARBA00005695"/>
    </source>
</evidence>
<dbReference type="SUPFAM" id="SSF53850">
    <property type="entry name" value="Periplasmic binding protein-like II"/>
    <property type="match status" value="1"/>
</dbReference>
<dbReference type="AlphaFoldDB" id="X1BHX1"/>
<dbReference type="InterPro" id="IPR039424">
    <property type="entry name" value="SBP_5"/>
</dbReference>
<evidence type="ECO:0000256" key="2">
    <source>
        <dbReference type="ARBA" id="ARBA00022448"/>
    </source>
</evidence>
<gene>
    <name evidence="5" type="ORF">S01H4_36837</name>
</gene>
<dbReference type="InterPro" id="IPR000914">
    <property type="entry name" value="SBP_5_dom"/>
</dbReference>
<dbReference type="GO" id="GO:1904680">
    <property type="term" value="F:peptide transmembrane transporter activity"/>
    <property type="evidence" value="ECO:0007669"/>
    <property type="project" value="TreeGrafter"/>
</dbReference>
<evidence type="ECO:0000259" key="4">
    <source>
        <dbReference type="Pfam" id="PF00496"/>
    </source>
</evidence>
<organism evidence="5">
    <name type="scientific">marine sediment metagenome</name>
    <dbReference type="NCBI Taxonomy" id="412755"/>
    <lineage>
        <taxon>unclassified sequences</taxon>
        <taxon>metagenomes</taxon>
        <taxon>ecological metagenomes</taxon>
    </lineage>
</organism>
<dbReference type="Pfam" id="PF00496">
    <property type="entry name" value="SBP_bac_5"/>
    <property type="match status" value="1"/>
</dbReference>
<feature type="domain" description="Solute-binding protein family 5" evidence="4">
    <location>
        <begin position="2"/>
        <end position="209"/>
    </location>
</feature>
<accession>X1BHX1</accession>
<feature type="non-terminal residue" evidence="5">
    <location>
        <position position="1"/>
    </location>
</feature>
<keyword evidence="3" id="KW-0732">Signal</keyword>
<keyword evidence="2" id="KW-0813">Transport</keyword>
<feature type="non-terminal residue" evidence="5">
    <location>
        <position position="294"/>
    </location>
</feature>
<dbReference type="GO" id="GO:0015833">
    <property type="term" value="P:peptide transport"/>
    <property type="evidence" value="ECO:0007669"/>
    <property type="project" value="TreeGrafter"/>
</dbReference>
<comment type="caution">
    <text evidence="5">The sequence shown here is derived from an EMBL/GenBank/DDBJ whole genome shotgun (WGS) entry which is preliminary data.</text>
</comment>
<dbReference type="PANTHER" id="PTHR30290:SF9">
    <property type="entry name" value="OLIGOPEPTIDE-BINDING PROTEIN APPA"/>
    <property type="match status" value="1"/>
</dbReference>